<gene>
    <name evidence="1" type="ORF">HNR60_002916</name>
</gene>
<protein>
    <submittedName>
        <fullName evidence="1">Uncharacterized protein</fullName>
    </submittedName>
</protein>
<proteinExistence type="predicted"/>
<sequence length="99" mass="10730">MTHSISQILISRHGLHAGLAQIAGTHARIKARAARRGRVRGWQIPRAPRSAAGRFDRFIATILAAIAGAKLHRLSTELSLRGVRYERTGNAASSNGGRR</sequence>
<name>A0A7W8DZA7_9BRAD</name>
<comment type="caution">
    <text evidence="1">The sequence shown here is derived from an EMBL/GenBank/DDBJ whole genome shotgun (WGS) entry which is preliminary data.</text>
</comment>
<dbReference type="EMBL" id="JACHIH010000018">
    <property type="protein sequence ID" value="MBB5048154.1"/>
    <property type="molecule type" value="Genomic_DNA"/>
</dbReference>
<evidence type="ECO:0000313" key="2">
    <source>
        <dbReference type="Proteomes" id="UP000542353"/>
    </source>
</evidence>
<accession>A0A7W8DZA7</accession>
<dbReference type="RefSeq" id="WP_184258630.1">
    <property type="nucleotide sequence ID" value="NZ_JACHIH010000018.1"/>
</dbReference>
<dbReference type="AlphaFoldDB" id="A0A7W8DZA7"/>
<evidence type="ECO:0000313" key="1">
    <source>
        <dbReference type="EMBL" id="MBB5048154.1"/>
    </source>
</evidence>
<organism evidence="1 2">
    <name type="scientific">Rhodopseudomonas rhenobacensis</name>
    <dbReference type="NCBI Taxonomy" id="87461"/>
    <lineage>
        <taxon>Bacteria</taxon>
        <taxon>Pseudomonadati</taxon>
        <taxon>Pseudomonadota</taxon>
        <taxon>Alphaproteobacteria</taxon>
        <taxon>Hyphomicrobiales</taxon>
        <taxon>Nitrobacteraceae</taxon>
        <taxon>Rhodopseudomonas</taxon>
    </lineage>
</organism>
<dbReference type="Proteomes" id="UP000542353">
    <property type="component" value="Unassembled WGS sequence"/>
</dbReference>
<reference evidence="1 2" key="1">
    <citation type="submission" date="2020-08" db="EMBL/GenBank/DDBJ databases">
        <title>Genomic Encyclopedia of Type Strains, Phase IV (KMG-IV): sequencing the most valuable type-strain genomes for metagenomic binning, comparative biology and taxonomic classification.</title>
        <authorList>
            <person name="Goeker M."/>
        </authorList>
    </citation>
    <scope>NUCLEOTIDE SEQUENCE [LARGE SCALE GENOMIC DNA]</scope>
    <source>
        <strain evidence="1 2">DSM 12706</strain>
    </source>
</reference>
<keyword evidence="2" id="KW-1185">Reference proteome</keyword>